<evidence type="ECO:0000256" key="1">
    <source>
        <dbReference type="SAM" id="MobiDB-lite"/>
    </source>
</evidence>
<gene>
    <name evidence="2" type="ORF">CAUS1442_LOCUS7295</name>
</gene>
<proteinExistence type="predicted"/>
<dbReference type="AlphaFoldDB" id="A0A7R9WTS6"/>
<dbReference type="EMBL" id="HBEF01011583">
    <property type="protein sequence ID" value="CAD8335190.1"/>
    <property type="molecule type" value="Transcribed_RNA"/>
</dbReference>
<reference evidence="2" key="1">
    <citation type="submission" date="2021-01" db="EMBL/GenBank/DDBJ databases">
        <authorList>
            <person name="Corre E."/>
            <person name="Pelletier E."/>
            <person name="Niang G."/>
            <person name="Scheremetjew M."/>
            <person name="Finn R."/>
            <person name="Kale V."/>
            <person name="Holt S."/>
            <person name="Cochrane G."/>
            <person name="Meng A."/>
            <person name="Brown T."/>
            <person name="Cohen L."/>
        </authorList>
    </citation>
    <scope>NUCLEOTIDE SEQUENCE</scope>
    <source>
        <strain evidence="2">CCMP3328</strain>
    </source>
</reference>
<protein>
    <submittedName>
        <fullName evidence="2">Uncharacterized protein</fullName>
    </submittedName>
</protein>
<evidence type="ECO:0000313" key="2">
    <source>
        <dbReference type="EMBL" id="CAD8335190.1"/>
    </source>
</evidence>
<accession>A0A7R9WTS6</accession>
<feature type="region of interest" description="Disordered" evidence="1">
    <location>
        <begin position="72"/>
        <end position="107"/>
    </location>
</feature>
<feature type="compositionally biased region" description="Basic residues" evidence="1">
    <location>
        <begin position="79"/>
        <end position="88"/>
    </location>
</feature>
<feature type="compositionally biased region" description="Basic residues" evidence="1">
    <location>
        <begin position="96"/>
        <end position="105"/>
    </location>
</feature>
<sequence length="261" mass="28963">MPPLVGRLDCFHPFQIPPATVGEPFYYCENDSAPSHALVRQSLTHEMELTSFGGWDSLTSSSTHFAADDMARHTTASHSGKKMKHSKKLSGPTEHRRAKRRRSKHNVPTGLVRSKALKCHLSTLGTSIKPLQRDAPNSISADDNALRTDAFGKPVLTNPATSAFNDISNNTSKNYEPRIPYSHPHLEEIDFANEFDVDSWIDLAEVTAKLTTTYQGGRKTLPDTTLLRKRLASTTLRGPVSVDDTMKMYSGVCRRMNGCLH</sequence>
<name>A0A7R9WTS6_9STRA</name>
<organism evidence="2">
    <name type="scientific">Craspedostauros australis</name>
    <dbReference type="NCBI Taxonomy" id="1486917"/>
    <lineage>
        <taxon>Eukaryota</taxon>
        <taxon>Sar</taxon>
        <taxon>Stramenopiles</taxon>
        <taxon>Ochrophyta</taxon>
        <taxon>Bacillariophyta</taxon>
        <taxon>Bacillariophyceae</taxon>
        <taxon>Bacillariophycidae</taxon>
        <taxon>Naviculales</taxon>
        <taxon>Naviculaceae</taxon>
        <taxon>Craspedostauros</taxon>
    </lineage>
</organism>